<proteinExistence type="predicted"/>
<name>A0A395RR89_FUSSP</name>
<dbReference type="EMBL" id="PXOF01000144">
    <property type="protein sequence ID" value="RGP62625.1"/>
    <property type="molecule type" value="Genomic_DNA"/>
</dbReference>
<gene>
    <name evidence="1" type="ORF">FSPOR_9204</name>
</gene>
<organism evidence="1 2">
    <name type="scientific">Fusarium sporotrichioides</name>
    <dbReference type="NCBI Taxonomy" id="5514"/>
    <lineage>
        <taxon>Eukaryota</taxon>
        <taxon>Fungi</taxon>
        <taxon>Dikarya</taxon>
        <taxon>Ascomycota</taxon>
        <taxon>Pezizomycotina</taxon>
        <taxon>Sordariomycetes</taxon>
        <taxon>Hypocreomycetidae</taxon>
        <taxon>Hypocreales</taxon>
        <taxon>Nectriaceae</taxon>
        <taxon>Fusarium</taxon>
    </lineage>
</organism>
<evidence type="ECO:0000313" key="1">
    <source>
        <dbReference type="EMBL" id="RGP62625.1"/>
    </source>
</evidence>
<accession>A0A395RR89</accession>
<comment type="caution">
    <text evidence="1">The sequence shown here is derived from an EMBL/GenBank/DDBJ whole genome shotgun (WGS) entry which is preliminary data.</text>
</comment>
<dbReference type="Proteomes" id="UP000266152">
    <property type="component" value="Unassembled WGS sequence"/>
</dbReference>
<sequence length="446" mass="52096">MGLLIQLPAELQNAIYDFLDVVSIKNLRTTCRALAKAVPLHFNRVFISPNSLNIQVFKAIANQETFRHQVTEIIWDDATLPAGPDLEAERKEQGAKCGNDIQNEFPRWFRDWHDDYCDWAFWGYCPEDHLRLKESWVYYKPLIDDQTRILSFNADIEAFNYGLRRFTSLRRVTITPSTHGRYESPLDKTPMIRAFPPGFDYPVPEPGHSYDHRDQRWCDIDVHPWVDHRDDNSYKELYGVKCTAEEYRDQWRGFRLVMRALKEYDGHSISELVVGGNEIRFGLNYRIFDQWSLEYGDLVALLKSPGFRHPDLHLFTGLLEEDDWLSFQNGLLHDALAQAKNLEYLSLRSVIEIFEGTWEGFVEEERGEKVLPLRSIFCPDCWSRLQHFGITNVIVDLDDFISLLTRCLTRTRKGTGDNPFESKFRPLPGRGAVQIDVFDPDFEEPF</sequence>
<reference evidence="1 2" key="1">
    <citation type="journal article" date="2018" name="PLoS Pathog.">
        <title>Evolution of structural diversity of trichothecenes, a family of toxins produced by plant pathogenic and entomopathogenic fungi.</title>
        <authorList>
            <person name="Proctor R.H."/>
            <person name="McCormick S.P."/>
            <person name="Kim H.S."/>
            <person name="Cardoza R.E."/>
            <person name="Stanley A.M."/>
            <person name="Lindo L."/>
            <person name="Kelly A."/>
            <person name="Brown D.W."/>
            <person name="Lee T."/>
            <person name="Vaughan M.M."/>
            <person name="Alexander N.J."/>
            <person name="Busman M."/>
            <person name="Gutierrez S."/>
        </authorList>
    </citation>
    <scope>NUCLEOTIDE SEQUENCE [LARGE SCALE GENOMIC DNA]</scope>
    <source>
        <strain evidence="1 2">NRRL 3299</strain>
    </source>
</reference>
<dbReference type="STRING" id="5514.A0A395RR89"/>
<evidence type="ECO:0000313" key="2">
    <source>
        <dbReference type="Proteomes" id="UP000266152"/>
    </source>
</evidence>
<dbReference type="AlphaFoldDB" id="A0A395RR89"/>
<keyword evidence="2" id="KW-1185">Reference proteome</keyword>
<protein>
    <recommendedName>
        <fullName evidence="3">F-box domain-containing protein</fullName>
    </recommendedName>
</protein>
<evidence type="ECO:0008006" key="3">
    <source>
        <dbReference type="Google" id="ProtNLM"/>
    </source>
</evidence>